<comment type="caution">
    <text evidence="5">The sequence shown here is derived from an EMBL/GenBank/DDBJ whole genome shotgun (WGS) entry which is preliminary data.</text>
</comment>
<evidence type="ECO:0000256" key="2">
    <source>
        <dbReference type="ARBA" id="ARBA00022692"/>
    </source>
</evidence>
<evidence type="ECO:0000313" key="5">
    <source>
        <dbReference type="EMBL" id="KAJ6441985.1"/>
    </source>
</evidence>
<dbReference type="GO" id="GO:0016020">
    <property type="term" value="C:membrane"/>
    <property type="evidence" value="ECO:0007669"/>
    <property type="project" value="UniProtKB-SubCell"/>
</dbReference>
<dbReference type="InterPro" id="IPR007941">
    <property type="entry name" value="DUF726"/>
</dbReference>
<dbReference type="PANTHER" id="PTHR17920:SF22">
    <property type="entry name" value="DUF726 DOMAIN PROTEIN (AFU_ORTHOLOGUE AFUA_2G12860)"/>
    <property type="match status" value="1"/>
</dbReference>
<gene>
    <name evidence="5" type="ORF">O9K51_05536</name>
</gene>
<protein>
    <submittedName>
        <fullName evidence="5">Protein SOK1</fullName>
    </submittedName>
</protein>
<accession>A0AB34FRW2</accession>
<organism evidence="5 6">
    <name type="scientific">Purpureocillium lavendulum</name>
    <dbReference type="NCBI Taxonomy" id="1247861"/>
    <lineage>
        <taxon>Eukaryota</taxon>
        <taxon>Fungi</taxon>
        <taxon>Dikarya</taxon>
        <taxon>Ascomycota</taxon>
        <taxon>Pezizomycotina</taxon>
        <taxon>Sordariomycetes</taxon>
        <taxon>Hypocreomycetidae</taxon>
        <taxon>Hypocreales</taxon>
        <taxon>Ophiocordycipitaceae</taxon>
        <taxon>Purpureocillium</taxon>
    </lineage>
</organism>
<keyword evidence="3" id="KW-1133">Transmembrane helix</keyword>
<dbReference type="Pfam" id="PF05277">
    <property type="entry name" value="DUF726"/>
    <property type="match status" value="1"/>
</dbReference>
<keyword evidence="6" id="KW-1185">Reference proteome</keyword>
<evidence type="ECO:0000256" key="4">
    <source>
        <dbReference type="ARBA" id="ARBA00023136"/>
    </source>
</evidence>
<evidence type="ECO:0000313" key="6">
    <source>
        <dbReference type="Proteomes" id="UP001163105"/>
    </source>
</evidence>
<proteinExistence type="predicted"/>
<dbReference type="AlphaFoldDB" id="A0AB34FRW2"/>
<reference evidence="5" key="1">
    <citation type="submission" date="2023-01" db="EMBL/GenBank/DDBJ databases">
        <title>The growth and conidiation of Purpureocillium lavendulum are regulated by nitrogen source and histone H3K14 acetylation.</title>
        <authorList>
            <person name="Tang P."/>
            <person name="Han J."/>
            <person name="Zhang C."/>
            <person name="Tang P."/>
            <person name="Qi F."/>
            <person name="Zhang K."/>
            <person name="Liang L."/>
        </authorList>
    </citation>
    <scope>NUCLEOTIDE SEQUENCE</scope>
    <source>
        <strain evidence="5">YMF1.00683</strain>
    </source>
</reference>
<dbReference type="Proteomes" id="UP001163105">
    <property type="component" value="Unassembled WGS sequence"/>
</dbReference>
<keyword evidence="2" id="KW-0812">Transmembrane</keyword>
<sequence>MGRGGRGGGHPSFRRPVDLTGVISVAERNDLVTLVSAITEKMHSDINNIFDSPHVRAVDSNDENHSNWSFLAIIHRRRSNKENKPGAVAHSVQDPSGDGSLTYNKAHEIVEKEERQAMTPQLSELRKEALMFFRKWQNAALVAVVGVVPEVVPADEVREAALEPAVEAWPSPSMDRELAKMFAPIPNNLWTLHVEKRKLLLHVVLLLVLSLQDYNANVRVLLLNLTSALNLSLSIYHGEERRISHSLAKTALQYAPADEAGQKTEEHKGPKRWKVGYNSPNPNSTIASALKAMGIGTINDGLVLSVATVAGLLGPLAEYGHLLGNLFGICAVRPTSKLLEACCKDISDFAFLRLCGPGIFEFLDIKEIPVDHRRLRLVLALSGCLSDAEDVVSPWRHLGKQTETYAIRWDVSSLMSLGSALETVIKSTAWAHASKEIKSRSLFGSLLDNSWPVELLKISKIIDNPWSWGMVRAEKVGALLADALVRHKFQGERAVSLIGYSLAARAIYTCLMVLAERRQFGLIDSVVLMGAPAPAESRVWLTLKSVVSGRLINVYSENDYMLGFLYRTSNVHFGVAGLQEIQGANGVENHHVKHLPKGHLSYQAITGQVLRDIGWDDLDVDVIKTDLVQHRGSGRRVVEDVAVECYANRGKWRFTTSDTVT</sequence>
<dbReference type="EMBL" id="JAQHRD010000004">
    <property type="protein sequence ID" value="KAJ6441985.1"/>
    <property type="molecule type" value="Genomic_DNA"/>
</dbReference>
<dbReference type="PANTHER" id="PTHR17920">
    <property type="entry name" value="TRANSMEMBRANE AND COILED-COIL DOMAIN-CONTAINING PROTEIN 4 TMCO4"/>
    <property type="match status" value="1"/>
</dbReference>
<name>A0AB34FRW2_9HYPO</name>
<evidence type="ECO:0000256" key="3">
    <source>
        <dbReference type="ARBA" id="ARBA00022989"/>
    </source>
</evidence>
<keyword evidence="4" id="KW-0472">Membrane</keyword>
<evidence type="ECO:0000256" key="1">
    <source>
        <dbReference type="ARBA" id="ARBA00004141"/>
    </source>
</evidence>
<comment type="subcellular location">
    <subcellularLocation>
        <location evidence="1">Membrane</location>
        <topology evidence="1">Multi-pass membrane protein</topology>
    </subcellularLocation>
</comment>